<dbReference type="GO" id="GO:0005886">
    <property type="term" value="C:plasma membrane"/>
    <property type="evidence" value="ECO:0007669"/>
    <property type="project" value="TreeGrafter"/>
</dbReference>
<evidence type="ECO:0000256" key="3">
    <source>
        <dbReference type="ARBA" id="ARBA00022692"/>
    </source>
</evidence>
<keyword evidence="4 6" id="KW-1133">Transmembrane helix</keyword>
<sequence>MRQAASWVGTPSIKGRTEATRMALLTFSLVGLQFTWGVEMTYCTPYLLQLGLTKSKTSLVWIAGPLSGLIIQPLVGIITDRSTSKWGRRRPFMIVGSFVVGLCLLVLGWASELVAIFISDEDTRKSVAIAVAVFSIYAVDFAINIVQASCRSLIVDTLPIPQQQLGSAWASRMAAIGHLIGYGIGSVDMLSIFGHALGNTQFKQMTVISAVSLIFSVSVTSYTVKERVLISLRYLKYLFIPRDSDKKTSALKILAQLFRTTVSLPPRIRAICWAQFWAWVGWFPFLFYSSTWVGETYFRYEAPKEAAEKSPDTLGDVGRLGSMSLVIFSLVTFISSVILPFGVVSPDTKQPSIRRSPLGLIRFLNKFHFTRPDLQTAWMLSHIMFALTMLFAPAARSVRSATLLVATCGIPWAVSCWAPFAFMGVEINRLAIPSFTRKSSVTMITSATFNRHNSDLSNYDVELEDRGPSILRLNHSNSPDLDSDSESADEEAVSSTGELAGIYLGVLNVYTTLPQFVGTLISWIVFSILEPGTSSITTDGDVSNGVSGEQDDGKWINRHREGPNAIAVCLFVGAISALIAAEATRRLKHAR</sequence>
<keyword evidence="5 6" id="KW-0472">Membrane</keyword>
<dbReference type="Gene3D" id="1.20.1250.20">
    <property type="entry name" value="MFS general substrate transporter like domains"/>
    <property type="match status" value="1"/>
</dbReference>
<feature type="transmembrane region" description="Helical" evidence="6">
    <location>
        <begin position="91"/>
        <end position="111"/>
    </location>
</feature>
<keyword evidence="2" id="KW-0813">Transport</keyword>
<dbReference type="RefSeq" id="XP_045291239.1">
    <property type="nucleotide sequence ID" value="XM_045427264.1"/>
</dbReference>
<dbReference type="SUPFAM" id="SSF103473">
    <property type="entry name" value="MFS general substrate transporter"/>
    <property type="match status" value="1"/>
</dbReference>
<reference evidence="7" key="1">
    <citation type="submission" date="2009-02" db="EMBL/GenBank/DDBJ databases">
        <title>The Genome Sequence of Ajellomyces capsulatus strain G186AR.</title>
        <authorList>
            <consortium name="The Broad Institute Genome Sequencing Platform"/>
            <person name="Champion M."/>
            <person name="Cuomo C."/>
            <person name="Ma L.-J."/>
            <person name="Henn M.R."/>
            <person name="Sil A."/>
            <person name="Goldman B."/>
            <person name="Young S.K."/>
            <person name="Kodira C.D."/>
            <person name="Zeng Q."/>
            <person name="Koehrsen M."/>
            <person name="Alvarado L."/>
            <person name="Berlin A."/>
            <person name="Borenstein D."/>
            <person name="Chen Z."/>
            <person name="Engels R."/>
            <person name="Freedman E."/>
            <person name="Gellesch M."/>
            <person name="Goldberg J."/>
            <person name="Griggs A."/>
            <person name="Gujja S."/>
            <person name="Heiman D."/>
            <person name="Hepburn T."/>
            <person name="Howarth C."/>
            <person name="Jen D."/>
            <person name="Larson L."/>
            <person name="Lewis B."/>
            <person name="Mehta T."/>
            <person name="Park D."/>
            <person name="Pearson M."/>
            <person name="Roberts A."/>
            <person name="Saif S."/>
            <person name="Shea T."/>
            <person name="Shenoy N."/>
            <person name="Sisk P."/>
            <person name="Stolte C."/>
            <person name="Sykes S."/>
            <person name="Walk T."/>
            <person name="White J."/>
            <person name="Yandava C."/>
            <person name="Klein B."/>
            <person name="McEwen J.G."/>
            <person name="Puccia R."/>
            <person name="Goldman G.H."/>
            <person name="Felipe M.S."/>
            <person name="Nino-Vega G."/>
            <person name="San-Blas G."/>
            <person name="Taylor J."/>
            <person name="Mendoza L."/>
            <person name="Galagan J."/>
            <person name="Nusbaum C."/>
            <person name="Birren B."/>
        </authorList>
    </citation>
    <scope>NUCLEOTIDE SEQUENCE</scope>
    <source>
        <strain evidence="7">G186AR</strain>
    </source>
</reference>
<feature type="transmembrane region" description="Helical" evidence="6">
    <location>
        <begin position="126"/>
        <end position="146"/>
    </location>
</feature>
<dbReference type="PANTHER" id="PTHR19432:SF76">
    <property type="entry name" value="TRANSPORTER, PUTATIVE (EUROFUNG)-RELATED"/>
    <property type="match status" value="1"/>
</dbReference>
<dbReference type="InParanoid" id="C0NAR8"/>
<evidence type="ECO:0000256" key="1">
    <source>
        <dbReference type="ARBA" id="ARBA00004141"/>
    </source>
</evidence>
<dbReference type="PANTHER" id="PTHR19432">
    <property type="entry name" value="SUGAR TRANSPORTER"/>
    <property type="match status" value="1"/>
</dbReference>
<feature type="transmembrane region" description="Helical" evidence="6">
    <location>
        <begin position="565"/>
        <end position="584"/>
    </location>
</feature>
<feature type="transmembrane region" description="Helical" evidence="6">
    <location>
        <begin position="502"/>
        <end position="526"/>
    </location>
</feature>
<feature type="transmembrane region" description="Helical" evidence="6">
    <location>
        <begin position="401"/>
        <end position="422"/>
    </location>
</feature>
<evidence type="ECO:0000256" key="6">
    <source>
        <dbReference type="SAM" id="Phobius"/>
    </source>
</evidence>
<feature type="transmembrane region" description="Helical" evidence="6">
    <location>
        <begin position="376"/>
        <end position="395"/>
    </location>
</feature>
<feature type="transmembrane region" description="Helical" evidence="6">
    <location>
        <begin position="179"/>
        <end position="198"/>
    </location>
</feature>
<feature type="transmembrane region" description="Helical" evidence="6">
    <location>
        <begin position="204"/>
        <end position="224"/>
    </location>
</feature>
<organism evidence="7 8">
    <name type="scientific">Ajellomyces capsulatus (strain G186AR / H82 / ATCC MYA-2454 / RMSCC 2432)</name>
    <name type="common">Darling's disease fungus</name>
    <name type="synonym">Histoplasma capsulatum</name>
    <dbReference type="NCBI Taxonomy" id="447093"/>
    <lineage>
        <taxon>Eukaryota</taxon>
        <taxon>Fungi</taxon>
        <taxon>Dikarya</taxon>
        <taxon>Ascomycota</taxon>
        <taxon>Pezizomycotina</taxon>
        <taxon>Eurotiomycetes</taxon>
        <taxon>Eurotiomycetidae</taxon>
        <taxon>Onygenales</taxon>
        <taxon>Ajellomycetaceae</taxon>
        <taxon>Histoplasma</taxon>
    </lineage>
</organism>
<dbReference type="AlphaFoldDB" id="C0NAR8"/>
<evidence type="ECO:0000256" key="4">
    <source>
        <dbReference type="ARBA" id="ARBA00022989"/>
    </source>
</evidence>
<protein>
    <submittedName>
        <fullName evidence="7">Sucrose transporter</fullName>
    </submittedName>
</protein>
<feature type="transmembrane region" description="Helical" evidence="6">
    <location>
        <begin position="58"/>
        <end position="79"/>
    </location>
</feature>
<keyword evidence="8" id="KW-1185">Reference proteome</keyword>
<dbReference type="HOGENOM" id="CLU_018303_0_0_1"/>
<accession>C0NAR8</accession>
<comment type="subcellular location">
    <subcellularLocation>
        <location evidence="1">Membrane</location>
        <topology evidence="1">Multi-pass membrane protein</topology>
    </subcellularLocation>
</comment>
<keyword evidence="3 6" id="KW-0812">Transmembrane</keyword>
<name>C0NAR8_AJECG</name>
<evidence type="ECO:0000313" key="7">
    <source>
        <dbReference type="EMBL" id="EEH10759.1"/>
    </source>
</evidence>
<dbReference type="GeneID" id="69033231"/>
<dbReference type="GO" id="GO:0008506">
    <property type="term" value="F:sucrose:proton symporter activity"/>
    <property type="evidence" value="ECO:0007669"/>
    <property type="project" value="TreeGrafter"/>
</dbReference>
<proteinExistence type="predicted"/>
<feature type="transmembrane region" description="Helical" evidence="6">
    <location>
        <begin position="320"/>
        <end position="344"/>
    </location>
</feature>
<dbReference type="InterPro" id="IPR036259">
    <property type="entry name" value="MFS_trans_sf"/>
</dbReference>
<feature type="transmembrane region" description="Helical" evidence="6">
    <location>
        <begin position="21"/>
        <end position="38"/>
    </location>
</feature>
<evidence type="ECO:0000313" key="8">
    <source>
        <dbReference type="Proteomes" id="UP000001631"/>
    </source>
</evidence>
<gene>
    <name evidence="7" type="ORF">HCBG_00214</name>
</gene>
<feature type="transmembrane region" description="Helical" evidence="6">
    <location>
        <begin position="268"/>
        <end position="288"/>
    </location>
</feature>
<dbReference type="Pfam" id="PF13347">
    <property type="entry name" value="MFS_2"/>
    <property type="match status" value="1"/>
</dbReference>
<evidence type="ECO:0000256" key="2">
    <source>
        <dbReference type="ARBA" id="ARBA00022448"/>
    </source>
</evidence>
<dbReference type="EMBL" id="GG663363">
    <property type="protein sequence ID" value="EEH10759.1"/>
    <property type="molecule type" value="Genomic_DNA"/>
</dbReference>
<dbReference type="VEuPathDB" id="FungiDB:I7I50_01968"/>
<dbReference type="Proteomes" id="UP000001631">
    <property type="component" value="Unassembled WGS sequence"/>
</dbReference>
<evidence type="ECO:0000256" key="5">
    <source>
        <dbReference type="ARBA" id="ARBA00023136"/>
    </source>
</evidence>